<accession>A0A2H3B4I9</accession>
<dbReference type="AlphaFoldDB" id="A0A2H3B4I9"/>
<organism evidence="1 2">
    <name type="scientific">Armillaria solidipes</name>
    <dbReference type="NCBI Taxonomy" id="1076256"/>
    <lineage>
        <taxon>Eukaryota</taxon>
        <taxon>Fungi</taxon>
        <taxon>Dikarya</taxon>
        <taxon>Basidiomycota</taxon>
        <taxon>Agaricomycotina</taxon>
        <taxon>Agaricomycetes</taxon>
        <taxon>Agaricomycetidae</taxon>
        <taxon>Agaricales</taxon>
        <taxon>Marasmiineae</taxon>
        <taxon>Physalacriaceae</taxon>
        <taxon>Armillaria</taxon>
    </lineage>
</organism>
<keyword evidence="2" id="KW-1185">Reference proteome</keyword>
<evidence type="ECO:0000313" key="2">
    <source>
        <dbReference type="Proteomes" id="UP000218334"/>
    </source>
</evidence>
<gene>
    <name evidence="1" type="ORF">ARMSODRAFT_682031</name>
</gene>
<evidence type="ECO:0000313" key="1">
    <source>
        <dbReference type="EMBL" id="PBK60918.1"/>
    </source>
</evidence>
<name>A0A2H3B4I9_9AGAR</name>
<sequence>MWRLAAKKKVGFSALHIALRTCRLLQWLDVNHLSPSCQPRRRRRSGFTQETRPLKQSMKAAVSLRAQWYLVASINFDHYLHIDGLHMRPAYATTSSKRRVNVNLLNDFLSAVLLYRFLVTALPENNENRTKCRHRLHRSIIEDIYLVWS</sequence>
<dbReference type="Proteomes" id="UP000218334">
    <property type="component" value="Unassembled WGS sequence"/>
</dbReference>
<reference evidence="2" key="1">
    <citation type="journal article" date="2017" name="Nat. Ecol. Evol.">
        <title>Genome expansion and lineage-specific genetic innovations in the forest pathogenic fungi Armillaria.</title>
        <authorList>
            <person name="Sipos G."/>
            <person name="Prasanna A.N."/>
            <person name="Walter M.C."/>
            <person name="O'Connor E."/>
            <person name="Balint B."/>
            <person name="Krizsan K."/>
            <person name="Kiss B."/>
            <person name="Hess J."/>
            <person name="Varga T."/>
            <person name="Slot J."/>
            <person name="Riley R."/>
            <person name="Boka B."/>
            <person name="Rigling D."/>
            <person name="Barry K."/>
            <person name="Lee J."/>
            <person name="Mihaltcheva S."/>
            <person name="LaButti K."/>
            <person name="Lipzen A."/>
            <person name="Waldron R."/>
            <person name="Moloney N.M."/>
            <person name="Sperisen C."/>
            <person name="Kredics L."/>
            <person name="Vagvoelgyi C."/>
            <person name="Patrignani A."/>
            <person name="Fitzpatrick D."/>
            <person name="Nagy I."/>
            <person name="Doyle S."/>
            <person name="Anderson J.B."/>
            <person name="Grigoriev I.V."/>
            <person name="Gueldener U."/>
            <person name="Muensterkoetter M."/>
            <person name="Nagy L.G."/>
        </authorList>
    </citation>
    <scope>NUCLEOTIDE SEQUENCE [LARGE SCALE GENOMIC DNA]</scope>
    <source>
        <strain evidence="2">28-4</strain>
    </source>
</reference>
<proteinExistence type="predicted"/>
<protein>
    <submittedName>
        <fullName evidence="1">Uncharacterized protein</fullName>
    </submittedName>
</protein>
<dbReference type="EMBL" id="KZ293481">
    <property type="protein sequence ID" value="PBK60918.1"/>
    <property type="molecule type" value="Genomic_DNA"/>
</dbReference>